<keyword evidence="1" id="KW-0810">Translation regulation</keyword>
<dbReference type="GO" id="GO:0045900">
    <property type="term" value="P:negative regulation of translational elongation"/>
    <property type="evidence" value="ECO:0007669"/>
    <property type="project" value="TreeGrafter"/>
</dbReference>
<dbReference type="SUPFAM" id="SSF69754">
    <property type="entry name" value="Ribosome binding protein Y (YfiA homologue)"/>
    <property type="match status" value="1"/>
</dbReference>
<dbReference type="PANTHER" id="PTHR33231:SF1">
    <property type="entry name" value="30S RIBOSOMAL PROTEIN"/>
    <property type="match status" value="1"/>
</dbReference>
<feature type="region of interest" description="Disordered" evidence="2">
    <location>
        <begin position="182"/>
        <end position="214"/>
    </location>
</feature>
<organism evidence="4 5">
    <name type="scientific">Symbiochloris irregularis</name>
    <dbReference type="NCBI Taxonomy" id="706552"/>
    <lineage>
        <taxon>Eukaryota</taxon>
        <taxon>Viridiplantae</taxon>
        <taxon>Chlorophyta</taxon>
        <taxon>core chlorophytes</taxon>
        <taxon>Trebouxiophyceae</taxon>
        <taxon>Trebouxiales</taxon>
        <taxon>Trebouxiaceae</taxon>
        <taxon>Symbiochloris</taxon>
    </lineage>
</organism>
<dbReference type="GO" id="GO:0043024">
    <property type="term" value="F:ribosomal small subunit binding"/>
    <property type="evidence" value="ECO:0007669"/>
    <property type="project" value="TreeGrafter"/>
</dbReference>
<dbReference type="NCBIfam" id="TIGR00741">
    <property type="entry name" value="yfiA"/>
    <property type="match status" value="1"/>
</dbReference>
<dbReference type="Gene3D" id="3.30.160.100">
    <property type="entry name" value="Ribosome hibernation promotion factor-like"/>
    <property type="match status" value="1"/>
</dbReference>
<feature type="domain" description="Sigma 54 modulation/S30EA ribosomal protein C-terminal" evidence="3">
    <location>
        <begin position="239"/>
        <end position="291"/>
    </location>
</feature>
<protein>
    <recommendedName>
        <fullName evidence="3">Sigma 54 modulation/S30EA ribosomal protein C-terminal domain-containing protein</fullName>
    </recommendedName>
</protein>
<comment type="caution">
    <text evidence="4">The sequence shown here is derived from an EMBL/GenBank/DDBJ whole genome shotgun (WGS) entry which is preliminary data.</text>
</comment>
<sequence>MLGGLLMFQLRLQPQSGPRGQQSPCRVERNLLLGQLIPARTPHGKPLKPFDRRDNRLVVRAAAPTSSSVKILIQGRHVQVTESIDAYVREKVAKSTHRYESAIRKVDVKLSVRGGSDRGAGPKEHLAEVTIFTLRNGVVRVEDKEDNMYASIDLVCDKLARKMGRVKDHAISVGKWHGRERGSESAASFADSTASLDEDEAAEDSPYADFDSDEYGTPLPQNIEAFDAKRQSISNAPADLLRQKEFFLQPMTLTEAILSLDQVGHDFFVFQEEKSKQVQVLYRRREEGYGVIIPHTVPANK</sequence>
<gene>
    <name evidence="4" type="ORF">WJX73_008805</name>
</gene>
<dbReference type="InterPro" id="IPR050574">
    <property type="entry name" value="HPF/YfiA_ribosome-assoc"/>
</dbReference>
<evidence type="ECO:0000313" key="5">
    <source>
        <dbReference type="Proteomes" id="UP001465755"/>
    </source>
</evidence>
<dbReference type="Pfam" id="PF16321">
    <property type="entry name" value="Ribosom_S30AE_C"/>
    <property type="match status" value="1"/>
</dbReference>
<evidence type="ECO:0000313" key="4">
    <source>
        <dbReference type="EMBL" id="KAK9785020.1"/>
    </source>
</evidence>
<keyword evidence="5" id="KW-1185">Reference proteome</keyword>
<dbReference type="AlphaFoldDB" id="A0AAW1NMC0"/>
<evidence type="ECO:0000256" key="2">
    <source>
        <dbReference type="SAM" id="MobiDB-lite"/>
    </source>
</evidence>
<dbReference type="Gene3D" id="3.30.505.50">
    <property type="entry name" value="Sigma 54 modulation/S30EA ribosomal protein, C-terminal domain"/>
    <property type="match status" value="1"/>
</dbReference>
<dbReference type="PANTHER" id="PTHR33231">
    <property type="entry name" value="30S RIBOSOMAL PROTEIN"/>
    <property type="match status" value="1"/>
</dbReference>
<dbReference type="InterPro" id="IPR003489">
    <property type="entry name" value="RHF/RaiA"/>
</dbReference>
<evidence type="ECO:0000259" key="3">
    <source>
        <dbReference type="Pfam" id="PF16321"/>
    </source>
</evidence>
<name>A0AAW1NMC0_9CHLO</name>
<reference evidence="4 5" key="1">
    <citation type="journal article" date="2024" name="Nat. Commun.">
        <title>Phylogenomics reveals the evolutionary origins of lichenization in chlorophyte algae.</title>
        <authorList>
            <person name="Puginier C."/>
            <person name="Libourel C."/>
            <person name="Otte J."/>
            <person name="Skaloud P."/>
            <person name="Haon M."/>
            <person name="Grisel S."/>
            <person name="Petersen M."/>
            <person name="Berrin J.G."/>
            <person name="Delaux P.M."/>
            <person name="Dal Grande F."/>
            <person name="Keller J."/>
        </authorList>
    </citation>
    <scope>NUCLEOTIDE SEQUENCE [LARGE SCALE GENOMIC DNA]</scope>
    <source>
        <strain evidence="4 5">SAG 2036</strain>
    </source>
</reference>
<evidence type="ECO:0000256" key="1">
    <source>
        <dbReference type="ARBA" id="ARBA00022845"/>
    </source>
</evidence>
<dbReference type="InterPro" id="IPR038416">
    <property type="entry name" value="Ribosom_S30AE_C_sf"/>
</dbReference>
<dbReference type="InterPro" id="IPR036567">
    <property type="entry name" value="RHF-like"/>
</dbReference>
<dbReference type="EMBL" id="JALJOQ010000321">
    <property type="protein sequence ID" value="KAK9785020.1"/>
    <property type="molecule type" value="Genomic_DNA"/>
</dbReference>
<dbReference type="Proteomes" id="UP001465755">
    <property type="component" value="Unassembled WGS sequence"/>
</dbReference>
<dbReference type="InterPro" id="IPR032528">
    <property type="entry name" value="Ribosom_S30AE_C"/>
</dbReference>
<dbReference type="GO" id="GO:0022627">
    <property type="term" value="C:cytosolic small ribosomal subunit"/>
    <property type="evidence" value="ECO:0007669"/>
    <property type="project" value="TreeGrafter"/>
</dbReference>
<accession>A0AAW1NMC0</accession>
<dbReference type="CDD" id="cd00552">
    <property type="entry name" value="RaiA"/>
    <property type="match status" value="1"/>
</dbReference>
<proteinExistence type="predicted"/>
<dbReference type="Pfam" id="PF02482">
    <property type="entry name" value="Ribosomal_S30AE"/>
    <property type="match status" value="1"/>
</dbReference>